<sequence>MTALRVLIAMDFGCRNFDDRDFDKCMELLPENAFKVKWQGGLKSKAERLKFVFAWDAGDVRSGSEANSTSGRTPGATDFDADATQETASNHDHPLTKAAAETIVTAHQTVDAELWVKSDVVGDHVRPRQRRLVPNLKEKTTKQLISEVTKRIVSRTSKSHKGGKTIWIRFHLTDYFIRDTQQNGITSTLTDLAQATSSDDPLDLTFVFIWPENPELTIKLSRGSLTEHVDRLIEAFGNADIAIKHPVPFVLATGQLGLAASLIGNVGSQNHILDLTIGETERPERRHPATFHDPIKFLYSPEYIEDHIEQFINRDGLAQTIAAARRRNLDFRLVPFDINGVDKSTKAVASIFLPAEVQMQGSSGELSLGLGELRSSLFDEVARALYRIRHPEHDFWNNAANKWAPVRTSTILAAALAPRKKQDEATTKMHTYWTG</sequence>
<proteinExistence type="predicted"/>
<feature type="region of interest" description="Disordered" evidence="1">
    <location>
        <begin position="61"/>
        <end position="80"/>
    </location>
</feature>
<evidence type="ECO:0000313" key="3">
    <source>
        <dbReference type="Proteomes" id="UP001241605"/>
    </source>
</evidence>
<dbReference type="RefSeq" id="WP_282300213.1">
    <property type="nucleotide sequence ID" value="NZ_CP124616.1"/>
</dbReference>
<accession>A0ABY8QIF7</accession>
<gene>
    <name evidence="2" type="ORF">QF118_16910</name>
</gene>
<organism evidence="2 3">
    <name type="scientific">Tropicibacter oceani</name>
    <dbReference type="NCBI Taxonomy" id="3058420"/>
    <lineage>
        <taxon>Bacteria</taxon>
        <taxon>Pseudomonadati</taxon>
        <taxon>Pseudomonadota</taxon>
        <taxon>Alphaproteobacteria</taxon>
        <taxon>Rhodobacterales</taxon>
        <taxon>Roseobacteraceae</taxon>
        <taxon>Tropicibacter</taxon>
    </lineage>
</organism>
<dbReference type="EMBL" id="CP124616">
    <property type="protein sequence ID" value="WGW03582.1"/>
    <property type="molecule type" value="Genomic_DNA"/>
</dbReference>
<name>A0ABY8QIF7_9RHOB</name>
<keyword evidence="3" id="KW-1185">Reference proteome</keyword>
<evidence type="ECO:0000256" key="1">
    <source>
        <dbReference type="SAM" id="MobiDB-lite"/>
    </source>
</evidence>
<reference evidence="2 3" key="1">
    <citation type="submission" date="2023-05" db="EMBL/GenBank/DDBJ databases">
        <title>YMD87, complete Genome.</title>
        <authorList>
            <person name="Zhang J."/>
            <person name="Xu X."/>
        </authorList>
    </citation>
    <scope>NUCLEOTIDE SEQUENCE [LARGE SCALE GENOMIC DNA]</scope>
    <source>
        <strain evidence="2 3">YMD87</strain>
    </source>
</reference>
<dbReference type="Proteomes" id="UP001241605">
    <property type="component" value="Chromosome"/>
</dbReference>
<evidence type="ECO:0000313" key="2">
    <source>
        <dbReference type="EMBL" id="WGW03582.1"/>
    </source>
</evidence>
<protein>
    <submittedName>
        <fullName evidence="2">Uncharacterized protein</fullName>
    </submittedName>
</protein>